<evidence type="ECO:0000256" key="5">
    <source>
        <dbReference type="ARBA" id="ARBA00022989"/>
    </source>
</evidence>
<reference evidence="9" key="1">
    <citation type="submission" date="2020-08" db="EMBL/GenBank/DDBJ databases">
        <title>Genome public.</title>
        <authorList>
            <person name="Liu C."/>
            <person name="Sun Q."/>
        </authorList>
    </citation>
    <scope>NUCLEOTIDE SEQUENCE</scope>
    <source>
        <strain evidence="9">BX1005</strain>
    </source>
</reference>
<sequence>MKVKVNITKKNLICAAVVAVITIGARIFSGISIFNVFLFILSYLFVKNLEVELSEKLSGLYTAAAMAAGSVITTYLMQYLLLVEDLRSRISHEKMFLNICSTLIVYLFIQACTNNAGLTCIISHILLIVFAGANYFVYAFRGNELTFGDLKTVFTGLSVASNYRFSLNAQAMNTVLVTVVLVAAARKIKVKCKYHWVMRALCISLAILSFFYVTNKTTGTMTETWEQKGTYRNGYLLNFILSIRDSFIDKPEGYTEEVIAALEKTYAKENETDAAEKPTIIAIMNESFADFRVIGNLETNQEVMPFYDSLAENTTKGYALSSVFGAKTPDSEWEFLTGNSMAFLPAGSVPYQQYVSEKNAYSLVDILKQQDYTCVAMHPYYATGWSRDKVYPELGFDEMYFLDDFDQSNLMRKYVSDSTMYQKLISRYEEGKGKENLFLMGITMQNHGGYTDTYDNFKADVYGTNIRYFDVNQYLSLAHQSDLALKELITYFSNVDEPVAICFFGDHQPSLNTSFYQRLNGKGLSGLTLEELEALFEVPYFIWTNYESESSEGEMASLNFLSTMLLEKAGIDLPSYQSFLKDLKEVIPAMNARGYYSKTLGEYVHYGDGTAEEDEWLKKYQILQYNDLFDNKNRSQVFFRTQKAGKK</sequence>
<feature type="transmembrane region" description="Helical" evidence="7">
    <location>
        <begin position="95"/>
        <end position="110"/>
    </location>
</feature>
<feature type="transmembrane region" description="Helical" evidence="7">
    <location>
        <begin position="196"/>
        <end position="213"/>
    </location>
</feature>
<comment type="subcellular location">
    <subcellularLocation>
        <location evidence="1">Cell membrane</location>
        <topology evidence="1">Multi-pass membrane protein</topology>
    </subcellularLocation>
</comment>
<keyword evidence="4 7" id="KW-0812">Transmembrane</keyword>
<evidence type="ECO:0000256" key="4">
    <source>
        <dbReference type="ARBA" id="ARBA00022692"/>
    </source>
</evidence>
<dbReference type="InterPro" id="IPR050448">
    <property type="entry name" value="OpgB/LTA_synthase_biosynth"/>
</dbReference>
<dbReference type="GO" id="GO:0005886">
    <property type="term" value="C:plasma membrane"/>
    <property type="evidence" value="ECO:0007669"/>
    <property type="project" value="UniProtKB-SubCell"/>
</dbReference>
<feature type="transmembrane region" description="Helical" evidence="7">
    <location>
        <begin position="116"/>
        <end position="137"/>
    </location>
</feature>
<accession>A0A923RTK3</accession>
<evidence type="ECO:0000313" key="9">
    <source>
        <dbReference type="EMBL" id="MBC5714772.1"/>
    </source>
</evidence>
<proteinExistence type="predicted"/>
<feature type="domain" description="Sulfatase N-terminal" evidence="8">
    <location>
        <begin position="278"/>
        <end position="565"/>
    </location>
</feature>
<keyword evidence="5 7" id="KW-1133">Transmembrane helix</keyword>
<evidence type="ECO:0000259" key="8">
    <source>
        <dbReference type="Pfam" id="PF00884"/>
    </source>
</evidence>
<name>A0A923RTK3_9FIRM</name>
<dbReference type="Pfam" id="PF00884">
    <property type="entry name" value="Sulfatase"/>
    <property type="match status" value="1"/>
</dbReference>
<comment type="caution">
    <text evidence="9">The sequence shown here is derived from an EMBL/GenBank/DDBJ whole genome shotgun (WGS) entry which is preliminary data.</text>
</comment>
<dbReference type="SUPFAM" id="SSF53649">
    <property type="entry name" value="Alkaline phosphatase-like"/>
    <property type="match status" value="1"/>
</dbReference>
<dbReference type="RefSeq" id="WP_186867390.1">
    <property type="nucleotide sequence ID" value="NZ_JACOPH010000010.1"/>
</dbReference>
<evidence type="ECO:0000313" key="10">
    <source>
        <dbReference type="Proteomes" id="UP000606720"/>
    </source>
</evidence>
<feature type="transmembrane region" description="Helical" evidence="7">
    <location>
        <begin position="12"/>
        <end position="40"/>
    </location>
</feature>
<dbReference type="EMBL" id="JACOPH010000010">
    <property type="protein sequence ID" value="MBC5714772.1"/>
    <property type="molecule type" value="Genomic_DNA"/>
</dbReference>
<dbReference type="PANTHER" id="PTHR47371:SF3">
    <property type="entry name" value="PHOSPHOGLYCEROL TRANSFERASE I"/>
    <property type="match status" value="1"/>
</dbReference>
<gene>
    <name evidence="9" type="ORF">H8S17_11275</name>
</gene>
<keyword evidence="6 7" id="KW-0472">Membrane</keyword>
<evidence type="ECO:0000256" key="1">
    <source>
        <dbReference type="ARBA" id="ARBA00004651"/>
    </source>
</evidence>
<organism evidence="9 10">
    <name type="scientific">Roseburia zhanii</name>
    <dbReference type="NCBI Taxonomy" id="2763064"/>
    <lineage>
        <taxon>Bacteria</taxon>
        <taxon>Bacillati</taxon>
        <taxon>Bacillota</taxon>
        <taxon>Clostridia</taxon>
        <taxon>Lachnospirales</taxon>
        <taxon>Lachnospiraceae</taxon>
        <taxon>Roseburia</taxon>
    </lineage>
</organism>
<dbReference type="Gene3D" id="3.40.720.10">
    <property type="entry name" value="Alkaline Phosphatase, subunit A"/>
    <property type="match status" value="1"/>
</dbReference>
<keyword evidence="3" id="KW-1003">Cell membrane</keyword>
<keyword evidence="10" id="KW-1185">Reference proteome</keyword>
<dbReference type="InterPro" id="IPR000917">
    <property type="entry name" value="Sulfatase_N"/>
</dbReference>
<feature type="transmembrane region" description="Helical" evidence="7">
    <location>
        <begin position="60"/>
        <end position="83"/>
    </location>
</feature>
<dbReference type="Proteomes" id="UP000606720">
    <property type="component" value="Unassembled WGS sequence"/>
</dbReference>
<dbReference type="AlphaFoldDB" id="A0A923RTK3"/>
<evidence type="ECO:0000256" key="3">
    <source>
        <dbReference type="ARBA" id="ARBA00022475"/>
    </source>
</evidence>
<dbReference type="PANTHER" id="PTHR47371">
    <property type="entry name" value="LIPOTEICHOIC ACID SYNTHASE"/>
    <property type="match status" value="1"/>
</dbReference>
<evidence type="ECO:0000256" key="7">
    <source>
        <dbReference type="SAM" id="Phobius"/>
    </source>
</evidence>
<dbReference type="CDD" id="cd16015">
    <property type="entry name" value="LTA_synthase"/>
    <property type="match status" value="1"/>
</dbReference>
<evidence type="ECO:0000256" key="6">
    <source>
        <dbReference type="ARBA" id="ARBA00023136"/>
    </source>
</evidence>
<dbReference type="InterPro" id="IPR017850">
    <property type="entry name" value="Alkaline_phosphatase_core_sf"/>
</dbReference>
<comment type="pathway">
    <text evidence="2">Cell wall biogenesis; lipoteichoic acid biosynthesis.</text>
</comment>
<evidence type="ECO:0000256" key="2">
    <source>
        <dbReference type="ARBA" id="ARBA00004936"/>
    </source>
</evidence>
<protein>
    <submittedName>
        <fullName evidence="9">LTA synthase family protein</fullName>
    </submittedName>
</protein>